<comment type="caution">
    <text evidence="2">The sequence shown here is derived from an EMBL/GenBank/DDBJ whole genome shotgun (WGS) entry which is preliminary data.</text>
</comment>
<proteinExistence type="predicted"/>
<dbReference type="EMBL" id="JAZGQO010000015">
    <property type="protein sequence ID" value="KAK6169636.1"/>
    <property type="molecule type" value="Genomic_DNA"/>
</dbReference>
<evidence type="ECO:0000313" key="3">
    <source>
        <dbReference type="Proteomes" id="UP001347796"/>
    </source>
</evidence>
<keyword evidence="1" id="KW-0732">Signal</keyword>
<accession>A0AAN8J4T1</accession>
<organism evidence="2 3">
    <name type="scientific">Patella caerulea</name>
    <name type="common">Rayed Mediterranean limpet</name>
    <dbReference type="NCBI Taxonomy" id="87958"/>
    <lineage>
        <taxon>Eukaryota</taxon>
        <taxon>Metazoa</taxon>
        <taxon>Spiralia</taxon>
        <taxon>Lophotrochozoa</taxon>
        <taxon>Mollusca</taxon>
        <taxon>Gastropoda</taxon>
        <taxon>Patellogastropoda</taxon>
        <taxon>Patelloidea</taxon>
        <taxon>Patellidae</taxon>
        <taxon>Patella</taxon>
    </lineage>
</organism>
<sequence>MIHLLSFGIVLTIFHVAQAHPSSDYSETKIILEICEEGFLLSNTARSKLDCGNTCGENPECRRFSFCSSDSTCKLYQHGTDCILSGDSTGCTCYIKNIGRHRDGATACPVGFYGNNCQHVVKGNINKMILT</sequence>
<reference evidence="2 3" key="1">
    <citation type="submission" date="2024-01" db="EMBL/GenBank/DDBJ databases">
        <title>The genome of the rayed Mediterranean limpet Patella caerulea (Linnaeus, 1758).</title>
        <authorList>
            <person name="Anh-Thu Weber A."/>
            <person name="Halstead-Nussloch G."/>
        </authorList>
    </citation>
    <scope>NUCLEOTIDE SEQUENCE [LARGE SCALE GENOMIC DNA]</scope>
    <source>
        <strain evidence="2">AATW-2023a</strain>
        <tissue evidence="2">Whole specimen</tissue>
    </source>
</reference>
<dbReference type="Proteomes" id="UP001347796">
    <property type="component" value="Unassembled WGS sequence"/>
</dbReference>
<gene>
    <name evidence="2" type="ORF">SNE40_020639</name>
</gene>
<keyword evidence="3" id="KW-1185">Reference proteome</keyword>
<dbReference type="AlphaFoldDB" id="A0AAN8J4T1"/>
<evidence type="ECO:0000313" key="2">
    <source>
        <dbReference type="EMBL" id="KAK6169636.1"/>
    </source>
</evidence>
<feature type="chain" id="PRO_5042836113" evidence="1">
    <location>
        <begin position="20"/>
        <end position="131"/>
    </location>
</feature>
<protein>
    <submittedName>
        <fullName evidence="2">Uncharacterized protein</fullName>
    </submittedName>
</protein>
<evidence type="ECO:0000256" key="1">
    <source>
        <dbReference type="SAM" id="SignalP"/>
    </source>
</evidence>
<name>A0AAN8J4T1_PATCE</name>
<feature type="signal peptide" evidence="1">
    <location>
        <begin position="1"/>
        <end position="19"/>
    </location>
</feature>